<feature type="region of interest" description="Disordered" evidence="2">
    <location>
        <begin position="1413"/>
        <end position="1458"/>
    </location>
</feature>
<protein>
    <recommendedName>
        <fullName evidence="7">NACHT domain-containing protein</fullName>
    </recommendedName>
</protein>
<feature type="compositionally biased region" description="Low complexity" evidence="2">
    <location>
        <begin position="1436"/>
        <end position="1452"/>
    </location>
</feature>
<dbReference type="GeneID" id="9100939"/>
<evidence type="ECO:0000313" key="5">
    <source>
        <dbReference type="EMBL" id="EEH36068.2"/>
    </source>
</evidence>
<dbReference type="InterPro" id="IPR019734">
    <property type="entry name" value="TPR_rpt"/>
</dbReference>
<dbReference type="InterPro" id="IPR056884">
    <property type="entry name" value="NPHP3-like_N"/>
</dbReference>
<name>C1GPE6_PARBA</name>
<organism evidence="5 6">
    <name type="scientific">Paracoccidioides lutzii (strain ATCC MYA-826 / Pb01)</name>
    <name type="common">Paracoccidioides brasiliensis</name>
    <dbReference type="NCBI Taxonomy" id="502779"/>
    <lineage>
        <taxon>Eukaryota</taxon>
        <taxon>Fungi</taxon>
        <taxon>Dikarya</taxon>
        <taxon>Ascomycota</taxon>
        <taxon>Pezizomycotina</taxon>
        <taxon>Eurotiomycetes</taxon>
        <taxon>Eurotiomycetidae</taxon>
        <taxon>Onygenales</taxon>
        <taxon>Ajellomycetaceae</taxon>
        <taxon>Paracoccidioides</taxon>
    </lineage>
</organism>
<evidence type="ECO:0000259" key="4">
    <source>
        <dbReference type="Pfam" id="PF24883"/>
    </source>
</evidence>
<dbReference type="Pfam" id="PF24883">
    <property type="entry name" value="NPHP3_N"/>
    <property type="match status" value="1"/>
</dbReference>
<keyword evidence="6" id="KW-1185">Reference proteome</keyword>
<dbReference type="RefSeq" id="XP_015700336.1">
    <property type="nucleotide sequence ID" value="XM_015844001.1"/>
</dbReference>
<dbReference type="SUPFAM" id="SSF48452">
    <property type="entry name" value="TPR-like"/>
    <property type="match status" value="1"/>
</dbReference>
<dbReference type="SMART" id="SM00028">
    <property type="entry name" value="TPR"/>
    <property type="match status" value="2"/>
</dbReference>
<dbReference type="KEGG" id="pbl:PAAG_00391"/>
<dbReference type="OMA" id="IVGFDLQ"/>
<dbReference type="PANTHER" id="PTHR10039:SF17">
    <property type="entry name" value="FUNGAL STAND N-TERMINAL GOODBYE DOMAIN-CONTAINING PROTEIN-RELATED"/>
    <property type="match status" value="1"/>
</dbReference>
<dbReference type="InterPro" id="IPR027417">
    <property type="entry name" value="P-loop_NTPase"/>
</dbReference>
<dbReference type="Proteomes" id="UP000002059">
    <property type="component" value="Partially assembled WGS sequence"/>
</dbReference>
<feature type="domain" description="Fungal STAND N-terminal Goodbye" evidence="3">
    <location>
        <begin position="123"/>
        <end position="241"/>
    </location>
</feature>
<dbReference type="Gene3D" id="1.25.40.10">
    <property type="entry name" value="Tetratricopeptide repeat domain"/>
    <property type="match status" value="1"/>
</dbReference>
<dbReference type="eggNOG" id="ENOG502SM5F">
    <property type="taxonomic scope" value="Eukaryota"/>
</dbReference>
<dbReference type="HOGENOM" id="CLU_002382_0_0_1"/>
<evidence type="ECO:0000313" key="6">
    <source>
        <dbReference type="Proteomes" id="UP000002059"/>
    </source>
</evidence>
<dbReference type="OrthoDB" id="448455at2759"/>
<evidence type="ECO:0000256" key="2">
    <source>
        <dbReference type="SAM" id="MobiDB-lite"/>
    </source>
</evidence>
<dbReference type="InterPro" id="IPR011990">
    <property type="entry name" value="TPR-like_helical_dom_sf"/>
</dbReference>
<dbReference type="EMBL" id="KN293992">
    <property type="protein sequence ID" value="EEH36068.2"/>
    <property type="molecule type" value="Genomic_DNA"/>
</dbReference>
<dbReference type="AlphaFoldDB" id="C1GPE6"/>
<accession>C1GPE6</accession>
<feature type="compositionally biased region" description="Acidic residues" evidence="2">
    <location>
        <begin position="1424"/>
        <end position="1435"/>
    </location>
</feature>
<evidence type="ECO:0008006" key="7">
    <source>
        <dbReference type="Google" id="ProtNLM"/>
    </source>
</evidence>
<keyword evidence="1" id="KW-0677">Repeat</keyword>
<dbReference type="VEuPathDB" id="FungiDB:PAAG_00391"/>
<dbReference type="PANTHER" id="PTHR10039">
    <property type="entry name" value="AMELOGENIN"/>
    <property type="match status" value="1"/>
</dbReference>
<dbReference type="STRING" id="502779.C1GPE6"/>
<proteinExistence type="predicted"/>
<feature type="domain" description="Nephrocystin 3-like N-terminal" evidence="4">
    <location>
        <begin position="431"/>
        <end position="600"/>
    </location>
</feature>
<sequence length="1585" mass="179198">MQSSYSPPHGSSEEVLHREHIMPKGCKSCSVEVLAAGHIGQNPLALNIFRRLEALMNVVSSIMAQLDLLRFRNYKTQTNSNYKFSRYTMAQSTIAETTTTTTTTAAEKPLVEDGTPSDISLLWQQALDKYQESTGKNLKQLPSFGCVEDILADAELQQSMFSTFRHNGELGDRLRSSVARNASFLESLRFVVDGAALAYPPTTAISSAFFYFLQMTKHISSDYDKIVDFFDTMKNCLERLSIIQGKLPSIPAYTSHVVRVFSAMLSVCGIATTYIKKGRFKKWVRVLRDGGGDGNLQSAHAAMEKSLTELESASVTVILATTEDLKQDTKGIVATTERIDISNQRIDTRTERIELSILSQRDQFHEMSANFEKLLKSQRKDAKKLQLYDPGKVVDARTRKHVAFNSVKLCFETSIDPAWQTRDIEYSFVKGSAKWVLEEKAYQTWREGGNNPYLWISGDAGFGKTCVAFSLARELTESVASEPKTSVAAFYFQSDQAELRSVSNAMSSIIIQIAKRNSSYCEQVSLEIGKSDGDVDIDNWSTDLWERFFQSKFGSKSNNRLFLVIDGLDEISVEDRAKFLDLLAQVRKESLNMHVLFTSRTDIPSSPKLLQPLEITATKDKLLPDMTLLVKNRLKRLPNLYALHKKTKRKILSRVLEKADSMLYVDHMLRRYNSIGREGAVLKNLETNLPENLQSLYNNMLAELKQRRTSEHMKIFKNLLAWLAFSKRLLTVGEVDDLTTLLGQDRSYNIIEEVEGKSSRILRIVRTFDEENQDDESDGEGDPLDDTSVASKMIADDNAASLQFLDRSLRDYFRSADANEDELRTDVSSAHLIIFEMSVNVICRMYKSKGAKAGDQVKNYAINFWARHFLDLDPLSATEKDVVRVIEPLVLILSNHNNAAKELESAPVYRDVFGKTVKRQNDFLKLVAIWVERASELKVEKLNDGARSWVESAVSSPLKIMVPLARGHVLNWFQQIHEEHDCFGRTSSQLFLQDITKAKNIKSFADVFSDIPKDETAYRAVALVLKNKEHYDEAIVACKTALAISSTDTGRFRTSVVLAQIYCKLYGDEVENGSDSGESEEDSSEYNAMAYKEICEALSKRPPIDNTPASKEVLLLIREALLIRGDCERVIKEMDAAVKSFGEARTICPSEILGGDSLNEITSILGEQGRFTELMENVEHWTSWERMAWLTANDEDDRHDIFRNAATVTGKEDFLVKTYEDIIAYLDRSKSSAAIRWELGSYYQTVKGDFAKVKPWFYSIVDGDSFISPATGEEDLVILSETQLNLCDIIYEEFRRAETLEKKIVSMEELKRLQTRRRRAAVDDGDVYETGSSIVHANMLRKMGPAHEFQDVLEKTFQTCISSLTDDKGWNDQNSLCLLAKVLATVGGLEKEAQIAFSAQFYIIDPKVEHGWSDEESVWSTDGENVEEEEGDDASDTGCDSGSSGSNPSSSSGKKKSNVNEDFAPDTAYVCQGECVDDEIESWEAGPVYLCMICTNCDLCNACYEKRQAYNKDSSDNTHWRLYCGENHWYLKGPVDGWKGIKDGHMTIGEEKIKFMDWLEDLRVSKWKKAWEEFWMREEAQEDIL</sequence>
<reference evidence="5 6" key="1">
    <citation type="journal article" date="2011" name="PLoS Genet.">
        <title>Comparative genomic analysis of human fungal pathogens causing paracoccidioidomycosis.</title>
        <authorList>
            <person name="Desjardins C.A."/>
            <person name="Champion M.D."/>
            <person name="Holder J.W."/>
            <person name="Muszewska A."/>
            <person name="Goldberg J."/>
            <person name="Bailao A.M."/>
            <person name="Brigido M.M."/>
            <person name="Ferreira M.E."/>
            <person name="Garcia A.M."/>
            <person name="Grynberg M."/>
            <person name="Gujja S."/>
            <person name="Heiman D.I."/>
            <person name="Henn M.R."/>
            <person name="Kodira C.D."/>
            <person name="Leon-Narvaez H."/>
            <person name="Longo L.V."/>
            <person name="Ma L.J."/>
            <person name="Malavazi I."/>
            <person name="Matsuo A.L."/>
            <person name="Morais F.V."/>
            <person name="Pereira M."/>
            <person name="Rodriguez-Brito S."/>
            <person name="Sakthikumar S."/>
            <person name="Salem-Izacc S.M."/>
            <person name="Sykes S.M."/>
            <person name="Teixeira M.M."/>
            <person name="Vallejo M.C."/>
            <person name="Walter M.E."/>
            <person name="Yandava C."/>
            <person name="Young S."/>
            <person name="Zeng Q."/>
            <person name="Zucker J."/>
            <person name="Felipe M.S."/>
            <person name="Goldman G.H."/>
            <person name="Haas B.J."/>
            <person name="McEwen J.G."/>
            <person name="Nino-Vega G."/>
            <person name="Puccia R."/>
            <person name="San-Blas G."/>
            <person name="Soares C.M."/>
            <person name="Birren B.W."/>
            <person name="Cuomo C.A."/>
        </authorList>
    </citation>
    <scope>NUCLEOTIDE SEQUENCE [LARGE SCALE GENOMIC DNA]</scope>
    <source>
        <strain evidence="6">ATCC MYA-826 / Pb01</strain>
    </source>
</reference>
<evidence type="ECO:0000259" key="3">
    <source>
        <dbReference type="Pfam" id="PF17109"/>
    </source>
</evidence>
<evidence type="ECO:0000256" key="1">
    <source>
        <dbReference type="ARBA" id="ARBA00022737"/>
    </source>
</evidence>
<gene>
    <name evidence="5" type="ORF">PAAG_00391</name>
</gene>
<dbReference type="Gene3D" id="3.40.50.300">
    <property type="entry name" value="P-loop containing nucleotide triphosphate hydrolases"/>
    <property type="match status" value="1"/>
</dbReference>
<dbReference type="SUPFAM" id="SSF52540">
    <property type="entry name" value="P-loop containing nucleoside triphosphate hydrolases"/>
    <property type="match status" value="1"/>
</dbReference>
<dbReference type="InterPro" id="IPR031350">
    <property type="entry name" value="Goodbye_dom"/>
</dbReference>
<dbReference type="Pfam" id="PF17109">
    <property type="entry name" value="Goodbye"/>
    <property type="match status" value="1"/>
</dbReference>